<reference evidence="1 2" key="1">
    <citation type="journal article" date="2017" name="Front. Microbiol.">
        <title>Prevalence, Host Range, and Comparative Genomic Analysis of Temperate Ochrobactrum Phages.</title>
        <authorList>
            <person name="Jackel C."/>
            <person name="Hertwig S."/>
            <person name="Scholz H.C."/>
            <person name="Nockler K."/>
            <person name="Reetz J."/>
            <person name="Hammerl J.A."/>
        </authorList>
    </citation>
    <scope>NUCLEOTIDE SEQUENCE [LARGE SCALE GENOMIC DNA]</scope>
</reference>
<evidence type="ECO:0000313" key="2">
    <source>
        <dbReference type="Proteomes" id="UP000221249"/>
    </source>
</evidence>
<proteinExistence type="predicted"/>
<name>A0A219YFC8_9CAUD</name>
<dbReference type="Proteomes" id="UP000221249">
    <property type="component" value="Segment"/>
</dbReference>
<keyword evidence="2" id="KW-1185">Reference proteome</keyword>
<organism evidence="1 2">
    <name type="scientific">Ochrobactrum phage POI1126</name>
    <dbReference type="NCBI Taxonomy" id="1932118"/>
    <lineage>
        <taxon>Viruses</taxon>
        <taxon>Duplodnaviria</taxon>
        <taxon>Heunggongvirae</taxon>
        <taxon>Uroviricota</taxon>
        <taxon>Caudoviricetes</taxon>
        <taxon>Namazuvirus</taxon>
        <taxon>Namazuvirus POI1126</taxon>
    </lineage>
</organism>
<gene>
    <name evidence="1" type="ORF">POI1126_64</name>
</gene>
<protein>
    <submittedName>
        <fullName evidence="1">Type I restriction modification system</fullName>
    </submittedName>
</protein>
<sequence>MQVNVINPRTNLPCYRLHSAEWDELLSDEDTFFSCINLPRIDVVRTDTSEGRSFVNLHIHVAAAWVTEDMHVVSVAAADDDTKKLFASFIPAEMDRSFDLENFPTFFGVIERVLLDKIARDLLRDAQADGAAQRSATRH</sequence>
<accession>A0A219YFC8</accession>
<dbReference type="EMBL" id="KY417925">
    <property type="protein sequence ID" value="APU92990.1"/>
    <property type="molecule type" value="Genomic_DNA"/>
</dbReference>
<evidence type="ECO:0000313" key="1">
    <source>
        <dbReference type="EMBL" id="APU92990.1"/>
    </source>
</evidence>